<dbReference type="Proteomes" id="UP000023104">
    <property type="component" value="Unassembled WGS sequence"/>
</dbReference>
<organism evidence="1 2">
    <name type="scientific">Bordetella holmesii 1058</name>
    <dbReference type="NCBI Taxonomy" id="1247648"/>
    <lineage>
        <taxon>Bacteria</taxon>
        <taxon>Pseudomonadati</taxon>
        <taxon>Pseudomonadota</taxon>
        <taxon>Betaproteobacteria</taxon>
        <taxon>Burkholderiales</taxon>
        <taxon>Alcaligenaceae</taxon>
        <taxon>Bordetella</taxon>
    </lineage>
</organism>
<evidence type="ECO:0008006" key="3">
    <source>
        <dbReference type="Google" id="ProtNLM"/>
    </source>
</evidence>
<keyword evidence="2" id="KW-1185">Reference proteome</keyword>
<sequence>MVAAFIENIDQGPGTLNIFGVFHTYSVIADTTVRLQKR</sequence>
<evidence type="ECO:0000313" key="1">
    <source>
        <dbReference type="EMBL" id="EXX94021.1"/>
    </source>
</evidence>
<dbReference type="EMBL" id="JDTF01000004">
    <property type="protein sequence ID" value="EXX94021.1"/>
    <property type="molecule type" value="Genomic_DNA"/>
</dbReference>
<comment type="caution">
    <text evidence="1">The sequence shown here is derived from an EMBL/GenBank/DDBJ whole genome shotgun (WGS) entry which is preliminary data.</text>
</comment>
<protein>
    <recommendedName>
        <fullName evidence="3">N-acetyltransferase YedL</fullName>
    </recommendedName>
</protein>
<name>A0ABN0RXQ9_9BORD</name>
<accession>A0ABN0RXQ9</accession>
<evidence type="ECO:0000313" key="2">
    <source>
        <dbReference type="Proteomes" id="UP000023104"/>
    </source>
</evidence>
<gene>
    <name evidence="1" type="ORF">D559_1430</name>
</gene>
<proteinExistence type="predicted"/>
<reference evidence="1 2" key="1">
    <citation type="submission" date="2014-02" db="EMBL/GenBank/DDBJ databases">
        <title>Whole Genome Sequencing Of Bordetella Holmesii, An Emerging Opportunistic Infection Of Humans.</title>
        <authorList>
            <person name="Tettelin H."/>
            <person name="Hooven T.A."/>
            <person name="Hine E."/>
            <person name="Su Q."/>
            <person name="Huard R.C."/>
            <person name="Della-Latta P."/>
            <person name="Daugherty S.C."/>
            <person name="Agrawal S."/>
            <person name="Sengamalay N."/>
            <person name="Tallon L.J."/>
            <person name="Sadzewicz L."/>
            <person name="Whittier S."/>
            <person name="Fraser C.M."/>
            <person name="Ratner A.J."/>
        </authorList>
    </citation>
    <scope>NUCLEOTIDE SEQUENCE [LARGE SCALE GENOMIC DNA]</scope>
    <source>
        <strain evidence="1 2">1058</strain>
    </source>
</reference>